<dbReference type="PROSITE" id="PS51833">
    <property type="entry name" value="HDOD"/>
    <property type="match status" value="1"/>
</dbReference>
<protein>
    <submittedName>
        <fullName evidence="3">HDOD domain-containing protein</fullName>
    </submittedName>
</protein>
<sequence length="279" mass="30833">MAHLSLEEVTENLKDLPTLPAIVMEILNTLDNEDIDTAELAHKVTQDLALTAKTLRYANSPFYSTLIKVTTIQQAISLMGFDTVRQLVLSAALSGCFPENNCKGFDHKAFWRHSNAVAFTAKLIARRMSFNEDVAFTAGLLHDIGLLALVSLYPRQFEEVIAYRKEHLATQYEAEIKVLGVDHASVGEALAEQWHFSDVMRNTIAAHHHPDQPGRGFLASIVHVADGIAHMLSANADSGAQTISVNVVSWDSLKLDQASLDTLLEEATIRFKKLDQVDL</sequence>
<dbReference type="PANTHER" id="PTHR33525">
    <property type="match status" value="1"/>
</dbReference>
<accession>A0A923HQD2</accession>
<dbReference type="InterPro" id="IPR006674">
    <property type="entry name" value="HD_domain"/>
</dbReference>
<dbReference type="InterPro" id="IPR013976">
    <property type="entry name" value="HDOD"/>
</dbReference>
<dbReference type="Gene3D" id="1.10.3210.10">
    <property type="entry name" value="Hypothetical protein af1432"/>
    <property type="match status" value="1"/>
</dbReference>
<dbReference type="CDD" id="cd00077">
    <property type="entry name" value="HDc"/>
    <property type="match status" value="1"/>
</dbReference>
<evidence type="ECO:0000313" key="3">
    <source>
        <dbReference type="EMBL" id="MBC3880552.1"/>
    </source>
</evidence>
<dbReference type="PANTHER" id="PTHR33525:SF3">
    <property type="entry name" value="RIBONUCLEASE Y"/>
    <property type="match status" value="1"/>
</dbReference>
<dbReference type="RefSeq" id="WP_186914948.1">
    <property type="nucleotide sequence ID" value="NZ_JACOFZ010000001.1"/>
</dbReference>
<evidence type="ECO:0000313" key="4">
    <source>
        <dbReference type="Proteomes" id="UP000627446"/>
    </source>
</evidence>
<dbReference type="Proteomes" id="UP000627446">
    <property type="component" value="Unassembled WGS sequence"/>
</dbReference>
<evidence type="ECO:0000259" key="1">
    <source>
        <dbReference type="PROSITE" id="PS51831"/>
    </source>
</evidence>
<keyword evidence="4" id="KW-1185">Reference proteome</keyword>
<dbReference type="SUPFAM" id="SSF109604">
    <property type="entry name" value="HD-domain/PDEase-like"/>
    <property type="match status" value="1"/>
</dbReference>
<evidence type="ECO:0000259" key="2">
    <source>
        <dbReference type="PROSITE" id="PS51833"/>
    </source>
</evidence>
<dbReference type="InterPro" id="IPR052340">
    <property type="entry name" value="RNase_Y/CdgJ"/>
</dbReference>
<dbReference type="AlphaFoldDB" id="A0A923HQD2"/>
<dbReference type="Pfam" id="PF08668">
    <property type="entry name" value="HDOD"/>
    <property type="match status" value="1"/>
</dbReference>
<dbReference type="PROSITE" id="PS51831">
    <property type="entry name" value="HD"/>
    <property type="match status" value="1"/>
</dbReference>
<dbReference type="InterPro" id="IPR003607">
    <property type="entry name" value="HD/PDEase_dom"/>
</dbReference>
<dbReference type="EMBL" id="JACOFZ010000001">
    <property type="protein sequence ID" value="MBC3880552.1"/>
    <property type="molecule type" value="Genomic_DNA"/>
</dbReference>
<gene>
    <name evidence="3" type="ORF">H8K36_04145</name>
</gene>
<dbReference type="NCBIfam" id="TIGR00277">
    <property type="entry name" value="HDIG"/>
    <property type="match status" value="1"/>
</dbReference>
<comment type="caution">
    <text evidence="3">The sequence shown here is derived from an EMBL/GenBank/DDBJ whole genome shotgun (WGS) entry which is preliminary data.</text>
</comment>
<reference evidence="3" key="1">
    <citation type="submission" date="2020-08" db="EMBL/GenBank/DDBJ databases">
        <title>Novel species isolated from subtropical streams in China.</title>
        <authorList>
            <person name="Lu H."/>
        </authorList>
    </citation>
    <scope>NUCLEOTIDE SEQUENCE</scope>
    <source>
        <strain evidence="3">LX22W</strain>
    </source>
</reference>
<feature type="domain" description="HDOD" evidence="2">
    <location>
        <begin position="16"/>
        <end position="210"/>
    </location>
</feature>
<proteinExistence type="predicted"/>
<organism evidence="3 4">
    <name type="scientific">Undibacterium nitidum</name>
    <dbReference type="NCBI Taxonomy" id="2762298"/>
    <lineage>
        <taxon>Bacteria</taxon>
        <taxon>Pseudomonadati</taxon>
        <taxon>Pseudomonadota</taxon>
        <taxon>Betaproteobacteria</taxon>
        <taxon>Burkholderiales</taxon>
        <taxon>Oxalobacteraceae</taxon>
        <taxon>Undibacterium</taxon>
    </lineage>
</organism>
<dbReference type="SMART" id="SM00471">
    <property type="entry name" value="HDc"/>
    <property type="match status" value="1"/>
</dbReference>
<feature type="domain" description="HD" evidence="1">
    <location>
        <begin position="110"/>
        <end position="231"/>
    </location>
</feature>
<dbReference type="InterPro" id="IPR006675">
    <property type="entry name" value="HDIG_dom"/>
</dbReference>
<name>A0A923HQD2_9BURK</name>